<dbReference type="Pfam" id="PF01063">
    <property type="entry name" value="Aminotran_4"/>
    <property type="match status" value="1"/>
</dbReference>
<evidence type="ECO:0000256" key="6">
    <source>
        <dbReference type="ARBA" id="ARBA00009320"/>
    </source>
</evidence>
<dbReference type="GO" id="GO:0005829">
    <property type="term" value="C:cytosol"/>
    <property type="evidence" value="ECO:0007669"/>
    <property type="project" value="TreeGrafter"/>
</dbReference>
<keyword evidence="11 17" id="KW-0100">Branched-chain amino acid biosynthesis</keyword>
<comment type="catalytic activity">
    <reaction evidence="13 17">
        <text>L-isoleucine + 2-oxoglutarate = (S)-3-methyl-2-oxopentanoate + L-glutamate</text>
        <dbReference type="Rhea" id="RHEA:24801"/>
        <dbReference type="ChEBI" id="CHEBI:16810"/>
        <dbReference type="ChEBI" id="CHEBI:29985"/>
        <dbReference type="ChEBI" id="CHEBI:35146"/>
        <dbReference type="ChEBI" id="CHEBI:58045"/>
        <dbReference type="EC" id="2.6.1.42"/>
    </reaction>
</comment>
<dbReference type="EC" id="2.6.1.42" evidence="17"/>
<dbReference type="InterPro" id="IPR050571">
    <property type="entry name" value="Class-IV_PLP-Dep_Aminotrnsfr"/>
</dbReference>
<dbReference type="UniPathway" id="UPA00048">
    <property type="reaction ID" value="UER00073"/>
</dbReference>
<comment type="pathway">
    <text evidence="5 17">Amino-acid biosynthesis; L-leucine biosynthesis; L-leucine from 3-methyl-2-oxobutanoate: step 4/4.</text>
</comment>
<evidence type="ECO:0000313" key="18">
    <source>
        <dbReference type="EMBL" id="QAZ69506.1"/>
    </source>
</evidence>
<comment type="cofactor">
    <cofactor evidence="1 16">
        <name>pyridoxal 5'-phosphate</name>
        <dbReference type="ChEBI" id="CHEBI:597326"/>
    </cofactor>
</comment>
<dbReference type="InterPro" id="IPR043131">
    <property type="entry name" value="BCAT-like_N"/>
</dbReference>
<dbReference type="KEGG" id="dcb:C3Y92_11680"/>
<evidence type="ECO:0000256" key="17">
    <source>
        <dbReference type="RuleBase" id="RU364094"/>
    </source>
</evidence>
<evidence type="ECO:0000256" key="7">
    <source>
        <dbReference type="ARBA" id="ARBA00022576"/>
    </source>
</evidence>
<evidence type="ECO:0000313" key="19">
    <source>
        <dbReference type="Proteomes" id="UP000293296"/>
    </source>
</evidence>
<reference evidence="18 19" key="1">
    <citation type="submission" date="2018-02" db="EMBL/GenBank/DDBJ databases">
        <title>Genome sequence of Desulfovibrio carbinolicus DSM 3852.</title>
        <authorList>
            <person name="Wilbanks E."/>
            <person name="Skennerton C.T."/>
            <person name="Orphan V.J."/>
        </authorList>
    </citation>
    <scope>NUCLEOTIDE SEQUENCE [LARGE SCALE GENOMIC DNA]</scope>
    <source>
        <strain evidence="18 19">DSM 3852</strain>
    </source>
</reference>
<dbReference type="GO" id="GO:0052655">
    <property type="term" value="F:L-valine-2-oxoglutarate transaminase activity"/>
    <property type="evidence" value="ECO:0007669"/>
    <property type="project" value="RHEA"/>
</dbReference>
<evidence type="ECO:0000256" key="12">
    <source>
        <dbReference type="ARBA" id="ARBA00048212"/>
    </source>
</evidence>
<evidence type="ECO:0000256" key="3">
    <source>
        <dbReference type="ARBA" id="ARBA00004824"/>
    </source>
</evidence>
<keyword evidence="7 17" id="KW-0032">Aminotransferase</keyword>
<name>A0A4P6HRL7_9BACT</name>
<comment type="catalytic activity">
    <reaction evidence="14 17">
        <text>L-leucine + 2-oxoglutarate = 4-methyl-2-oxopentanoate + L-glutamate</text>
        <dbReference type="Rhea" id="RHEA:18321"/>
        <dbReference type="ChEBI" id="CHEBI:16810"/>
        <dbReference type="ChEBI" id="CHEBI:17865"/>
        <dbReference type="ChEBI" id="CHEBI:29985"/>
        <dbReference type="ChEBI" id="CHEBI:57427"/>
        <dbReference type="EC" id="2.6.1.42"/>
    </reaction>
</comment>
<dbReference type="PROSITE" id="PS00770">
    <property type="entry name" value="AA_TRANSFER_CLASS_4"/>
    <property type="match status" value="1"/>
</dbReference>
<evidence type="ECO:0000256" key="15">
    <source>
        <dbReference type="RuleBase" id="RU004106"/>
    </source>
</evidence>
<dbReference type="RefSeq" id="WP_129352800.1">
    <property type="nucleotide sequence ID" value="NZ_CP026538.1"/>
</dbReference>
<evidence type="ECO:0000256" key="11">
    <source>
        <dbReference type="ARBA" id="ARBA00023304"/>
    </source>
</evidence>
<dbReference type="GO" id="GO:0052656">
    <property type="term" value="F:L-isoleucine-2-oxoglutarate transaminase activity"/>
    <property type="evidence" value="ECO:0007669"/>
    <property type="project" value="RHEA"/>
</dbReference>
<dbReference type="OrthoDB" id="9804984at2"/>
<dbReference type="InterPro" id="IPR043132">
    <property type="entry name" value="BCAT-like_C"/>
</dbReference>
<evidence type="ECO:0000256" key="8">
    <source>
        <dbReference type="ARBA" id="ARBA00022605"/>
    </source>
</evidence>
<dbReference type="AlphaFoldDB" id="A0A4P6HRL7"/>
<dbReference type="Gene3D" id="3.20.10.10">
    <property type="entry name" value="D-amino Acid Aminotransferase, subunit A, domain 2"/>
    <property type="match status" value="1"/>
</dbReference>
<dbReference type="FunFam" id="3.20.10.10:FF:000001">
    <property type="entry name" value="Branched-chain-amino-acid aminotransferase"/>
    <property type="match status" value="1"/>
</dbReference>
<dbReference type="NCBIfam" id="NF005146">
    <property type="entry name" value="PRK06606.1"/>
    <property type="match status" value="1"/>
</dbReference>
<dbReference type="UniPathway" id="UPA00049">
    <property type="reaction ID" value="UER00062"/>
</dbReference>
<sequence length="308" mass="33640">MGVRTDFIWMDGAMVPWDQANVHVLTHTLHYGVGVFEGIRAYECTDGSSAVFRLNEHIERLLGSAKVMGMKVPFSHEQLAEACVETLRANKMTAGYIRPLIFIGSGEAMGVNPGPNPVRVAIAVWPWGAYLGAEALERGIRICTSSYTRHHVNVMMTKAKVAGNYVNSVLAKTEALADGYDEALLLDPTGYVAEGSGENVFIVKKGVIKTPPLTSILAGITRDSLITLAKELGYEVVEQLFTRDEVYMADEAFFSGTAAELTPIRELDRRVIGEGHAGPVAKALQAAFFKVVKGETPAYANWLRRYSL</sequence>
<dbReference type="Gene3D" id="3.30.470.10">
    <property type="match status" value="1"/>
</dbReference>
<comment type="function">
    <text evidence="2 17">Acts on leucine, isoleucine and valine.</text>
</comment>
<dbReference type="InterPro" id="IPR033939">
    <property type="entry name" value="BCAT_family"/>
</dbReference>
<dbReference type="GO" id="GO:0009097">
    <property type="term" value="P:isoleucine biosynthetic process"/>
    <property type="evidence" value="ECO:0007669"/>
    <property type="project" value="UniProtKB-UniPathway"/>
</dbReference>
<dbReference type="CDD" id="cd01557">
    <property type="entry name" value="BCAT_beta_family"/>
    <property type="match status" value="1"/>
</dbReference>
<comment type="similarity">
    <text evidence="6 15">Belongs to the class-IV pyridoxal-phosphate-dependent aminotransferase family.</text>
</comment>
<keyword evidence="8 17" id="KW-0028">Amino-acid biosynthesis</keyword>
<organism evidence="18 19">
    <name type="scientific">Solidesulfovibrio carbinolicus</name>
    <dbReference type="NCBI Taxonomy" id="296842"/>
    <lineage>
        <taxon>Bacteria</taxon>
        <taxon>Pseudomonadati</taxon>
        <taxon>Thermodesulfobacteriota</taxon>
        <taxon>Desulfovibrionia</taxon>
        <taxon>Desulfovibrionales</taxon>
        <taxon>Desulfovibrionaceae</taxon>
        <taxon>Solidesulfovibrio</taxon>
    </lineage>
</organism>
<dbReference type="SUPFAM" id="SSF56752">
    <property type="entry name" value="D-aminoacid aminotransferase-like PLP-dependent enzymes"/>
    <property type="match status" value="1"/>
</dbReference>
<proteinExistence type="inferred from homology"/>
<dbReference type="InterPro" id="IPR005785">
    <property type="entry name" value="B_amino_transI"/>
</dbReference>
<keyword evidence="19" id="KW-1185">Reference proteome</keyword>
<evidence type="ECO:0000256" key="10">
    <source>
        <dbReference type="ARBA" id="ARBA00022898"/>
    </source>
</evidence>
<evidence type="ECO:0000256" key="9">
    <source>
        <dbReference type="ARBA" id="ARBA00022679"/>
    </source>
</evidence>
<dbReference type="NCBIfam" id="TIGR01122">
    <property type="entry name" value="ilvE_I"/>
    <property type="match status" value="1"/>
</dbReference>
<evidence type="ECO:0000256" key="5">
    <source>
        <dbReference type="ARBA" id="ARBA00005072"/>
    </source>
</evidence>
<evidence type="ECO:0000256" key="13">
    <source>
        <dbReference type="ARBA" id="ARBA00048798"/>
    </source>
</evidence>
<dbReference type="InterPro" id="IPR001544">
    <property type="entry name" value="Aminotrans_IV"/>
</dbReference>
<dbReference type="PANTHER" id="PTHR42743:SF11">
    <property type="entry name" value="AMINODEOXYCHORISMATE LYASE"/>
    <property type="match status" value="1"/>
</dbReference>
<dbReference type="GO" id="GO:0052654">
    <property type="term" value="F:L-leucine-2-oxoglutarate transaminase activity"/>
    <property type="evidence" value="ECO:0007669"/>
    <property type="project" value="RHEA"/>
</dbReference>
<comment type="pathway">
    <text evidence="4 17">Amino-acid biosynthesis; L-valine biosynthesis; L-valine from pyruvate: step 4/4.</text>
</comment>
<evidence type="ECO:0000256" key="1">
    <source>
        <dbReference type="ARBA" id="ARBA00001933"/>
    </source>
</evidence>
<comment type="catalytic activity">
    <reaction evidence="12 17">
        <text>L-valine + 2-oxoglutarate = 3-methyl-2-oxobutanoate + L-glutamate</text>
        <dbReference type="Rhea" id="RHEA:24813"/>
        <dbReference type="ChEBI" id="CHEBI:11851"/>
        <dbReference type="ChEBI" id="CHEBI:16810"/>
        <dbReference type="ChEBI" id="CHEBI:29985"/>
        <dbReference type="ChEBI" id="CHEBI:57762"/>
        <dbReference type="EC" id="2.6.1.42"/>
    </reaction>
</comment>
<dbReference type="EMBL" id="CP026538">
    <property type="protein sequence ID" value="QAZ69506.1"/>
    <property type="molecule type" value="Genomic_DNA"/>
</dbReference>
<evidence type="ECO:0000256" key="16">
    <source>
        <dbReference type="RuleBase" id="RU004516"/>
    </source>
</evidence>
<keyword evidence="9 17" id="KW-0808">Transferase</keyword>
<keyword evidence="10 16" id="KW-0663">Pyridoxal phosphate</keyword>
<dbReference type="PANTHER" id="PTHR42743">
    <property type="entry name" value="AMINO-ACID AMINOTRANSFERASE"/>
    <property type="match status" value="1"/>
</dbReference>
<comment type="pathway">
    <text evidence="3 17">Amino-acid biosynthesis; L-isoleucine biosynthesis; L-isoleucine from 2-oxobutanoate: step 4/4.</text>
</comment>
<evidence type="ECO:0000256" key="4">
    <source>
        <dbReference type="ARBA" id="ARBA00004931"/>
    </source>
</evidence>
<dbReference type="InterPro" id="IPR018300">
    <property type="entry name" value="Aminotrans_IV_CS"/>
</dbReference>
<accession>A0A4P6HRL7</accession>
<dbReference type="Proteomes" id="UP000293296">
    <property type="component" value="Chromosome"/>
</dbReference>
<evidence type="ECO:0000256" key="2">
    <source>
        <dbReference type="ARBA" id="ARBA00003109"/>
    </source>
</evidence>
<protein>
    <recommendedName>
        <fullName evidence="17">Branched-chain-amino-acid aminotransferase</fullName>
        <shortName evidence="17">BCAT</shortName>
        <ecNumber evidence="17">2.6.1.42</ecNumber>
    </recommendedName>
</protein>
<dbReference type="UniPathway" id="UPA00047">
    <property type="reaction ID" value="UER00058"/>
</dbReference>
<evidence type="ECO:0000256" key="14">
    <source>
        <dbReference type="ARBA" id="ARBA00049229"/>
    </source>
</evidence>
<gene>
    <name evidence="17" type="primary">ilvE</name>
    <name evidence="18" type="ORF">C3Y92_11680</name>
</gene>
<dbReference type="GO" id="GO:0009098">
    <property type="term" value="P:L-leucine biosynthetic process"/>
    <property type="evidence" value="ECO:0007669"/>
    <property type="project" value="UniProtKB-UniPathway"/>
</dbReference>
<dbReference type="InterPro" id="IPR036038">
    <property type="entry name" value="Aminotransferase-like"/>
</dbReference>
<dbReference type="GO" id="GO:0009099">
    <property type="term" value="P:L-valine biosynthetic process"/>
    <property type="evidence" value="ECO:0007669"/>
    <property type="project" value="UniProtKB-UniPathway"/>
</dbReference>